<feature type="chain" id="PRO_5002046215" evidence="1">
    <location>
        <begin position="28"/>
        <end position="169"/>
    </location>
</feature>
<reference evidence="2" key="2">
    <citation type="journal article" date="2015" name="Data Brief">
        <title>Shoot transcriptome of the giant reed, Arundo donax.</title>
        <authorList>
            <person name="Barrero R.A."/>
            <person name="Guerrero F.D."/>
            <person name="Moolhuijzen P."/>
            <person name="Goolsby J.A."/>
            <person name="Tidwell J."/>
            <person name="Bellgard S.E."/>
            <person name="Bellgard M.I."/>
        </authorList>
    </citation>
    <scope>NUCLEOTIDE SEQUENCE</scope>
    <source>
        <tissue evidence="2">Shoot tissue taken approximately 20 cm above the soil surface</tissue>
    </source>
</reference>
<dbReference type="AlphaFoldDB" id="A0A0A9CZ03"/>
<accession>A0A0A9CZ03</accession>
<proteinExistence type="predicted"/>
<evidence type="ECO:0000256" key="1">
    <source>
        <dbReference type="SAM" id="SignalP"/>
    </source>
</evidence>
<organism evidence="2">
    <name type="scientific">Arundo donax</name>
    <name type="common">Giant reed</name>
    <name type="synonym">Donax arundinaceus</name>
    <dbReference type="NCBI Taxonomy" id="35708"/>
    <lineage>
        <taxon>Eukaryota</taxon>
        <taxon>Viridiplantae</taxon>
        <taxon>Streptophyta</taxon>
        <taxon>Embryophyta</taxon>
        <taxon>Tracheophyta</taxon>
        <taxon>Spermatophyta</taxon>
        <taxon>Magnoliopsida</taxon>
        <taxon>Liliopsida</taxon>
        <taxon>Poales</taxon>
        <taxon>Poaceae</taxon>
        <taxon>PACMAD clade</taxon>
        <taxon>Arundinoideae</taxon>
        <taxon>Arundineae</taxon>
        <taxon>Arundo</taxon>
    </lineage>
</organism>
<name>A0A0A9CZ03_ARUDO</name>
<evidence type="ECO:0000313" key="2">
    <source>
        <dbReference type="EMBL" id="JAD79643.1"/>
    </source>
</evidence>
<keyword evidence="1" id="KW-0732">Signal</keyword>
<feature type="signal peptide" evidence="1">
    <location>
        <begin position="1"/>
        <end position="27"/>
    </location>
</feature>
<sequence>MASMTGNPVSSAVLLFHPFMLPVMSTAKIGAVAVSIKRTISFVTVLSSSSPCIFFISSDGAFTMDCTLFLLAYSSCREPRNISCKEWIASISISSQGTLLHLTTSKKALNDDRGCIFLPFSSASTGSCLAPPHLISFAVWDRNQKIKSLEEIFMAAMPHTTSRSAAAPG</sequence>
<reference evidence="2" key="1">
    <citation type="submission" date="2014-09" db="EMBL/GenBank/DDBJ databases">
        <authorList>
            <person name="Magalhaes I.L.F."/>
            <person name="Oliveira U."/>
            <person name="Santos F.R."/>
            <person name="Vidigal T.H.D.A."/>
            <person name="Brescovit A.D."/>
            <person name="Santos A.J."/>
        </authorList>
    </citation>
    <scope>NUCLEOTIDE SEQUENCE</scope>
    <source>
        <tissue evidence="2">Shoot tissue taken approximately 20 cm above the soil surface</tissue>
    </source>
</reference>
<dbReference type="EMBL" id="GBRH01218252">
    <property type="protein sequence ID" value="JAD79643.1"/>
    <property type="molecule type" value="Transcribed_RNA"/>
</dbReference>
<protein>
    <submittedName>
        <fullName evidence="2">Uncharacterized protein</fullName>
    </submittedName>
</protein>